<dbReference type="InterPro" id="IPR020202">
    <property type="entry name" value="Atracotoxin"/>
</dbReference>
<dbReference type="EMBL" id="HAHJ01000422">
    <property type="protein sequence ID" value="SNX36314.1"/>
    <property type="molecule type" value="Transcribed_RNA"/>
</dbReference>
<proteinExistence type="inferred from homology"/>
<dbReference type="Pfam" id="PF17556">
    <property type="entry name" value="MIT_LIKE_ACTX"/>
    <property type="match status" value="1"/>
</dbReference>
<feature type="signal peptide" evidence="5">
    <location>
        <begin position="1"/>
        <end position="18"/>
    </location>
</feature>
<feature type="chain" id="PRO_5020943857" evidence="5">
    <location>
        <begin position="19"/>
        <end position="76"/>
    </location>
</feature>
<accession>A0A4V2H9I2</accession>
<reference evidence="6" key="1">
    <citation type="submission" date="2017-05" db="EMBL/GenBank/DDBJ databases">
        <authorList>
            <person name="QRISCLOUD D."/>
        </authorList>
    </citation>
    <scope>NUCLEOTIDE SEQUENCE</scope>
</reference>
<sequence>MLKFVVVIFLLIMASTFAQQCGDKVCDAGSCCVEYFQRHCQKFGQLHEMCYDILTEARMRETTYFFALVKLAYTAI</sequence>
<dbReference type="GO" id="GO:0005576">
    <property type="term" value="C:extracellular region"/>
    <property type="evidence" value="ECO:0007669"/>
    <property type="project" value="UniProtKB-SubCell"/>
</dbReference>
<evidence type="ECO:0000256" key="3">
    <source>
        <dbReference type="ARBA" id="ARBA00022525"/>
    </source>
</evidence>
<evidence type="ECO:0000313" key="6">
    <source>
        <dbReference type="EMBL" id="SNX36314.1"/>
    </source>
</evidence>
<organism evidence="6">
    <name type="scientific">Hadronyche cerberea</name>
    <name type="common">Southern tree funnel-web spider</name>
    <dbReference type="NCBI Taxonomy" id="1107879"/>
    <lineage>
        <taxon>Eukaryota</taxon>
        <taxon>Metazoa</taxon>
        <taxon>Ecdysozoa</taxon>
        <taxon>Arthropoda</taxon>
        <taxon>Chelicerata</taxon>
        <taxon>Arachnida</taxon>
        <taxon>Araneae</taxon>
        <taxon>Mygalomorphae</taxon>
        <taxon>Avicularoidea</taxon>
        <taxon>Hexathelidae</taxon>
        <taxon>Hadronyche</taxon>
    </lineage>
</organism>
<evidence type="ECO:0000256" key="4">
    <source>
        <dbReference type="ARBA" id="ARBA00023157"/>
    </source>
</evidence>
<evidence type="ECO:0000256" key="2">
    <source>
        <dbReference type="ARBA" id="ARBA00009099"/>
    </source>
</evidence>
<keyword evidence="4" id="KW-1015">Disulfide bond</keyword>
<evidence type="ECO:0000256" key="1">
    <source>
        <dbReference type="ARBA" id="ARBA00004613"/>
    </source>
</evidence>
<dbReference type="AlphaFoldDB" id="A0A4V2H9I2"/>
<comment type="subcellular location">
    <subcellularLocation>
        <location evidence="1">Secreted</location>
    </subcellularLocation>
</comment>
<keyword evidence="3" id="KW-0964">Secreted</keyword>
<protein>
    <submittedName>
        <fullName evidence="6">U25-Hexatoxin-Hc1ck_1</fullName>
    </submittedName>
</protein>
<reference evidence="6" key="2">
    <citation type="submission" date="2019-05" db="EMBL/GenBank/DDBJ databases">
        <title>Unravelling the molecular evolution of spider venoms.</title>
        <authorList>
            <person name="Pineda S."/>
        </authorList>
    </citation>
    <scope>NUCLEOTIDE SEQUENCE</scope>
</reference>
<name>A0A4V2H9I2_HADCE</name>
<comment type="similarity">
    <text evidence="2">Belongs to the MIT-like AcTx family.</text>
</comment>
<evidence type="ECO:0000256" key="5">
    <source>
        <dbReference type="SAM" id="SignalP"/>
    </source>
</evidence>
<keyword evidence="5" id="KW-0732">Signal</keyword>